<keyword evidence="6 15" id="KW-0677">Repeat</keyword>
<dbReference type="FunFam" id="2.10.25.140:FF:000001">
    <property type="entry name" value="Delta-like protein"/>
    <property type="match status" value="1"/>
</dbReference>
<keyword evidence="9 15" id="KW-1133">Transmembrane helix</keyword>
<dbReference type="FunFam" id="2.10.25.10:FF:000294">
    <property type="entry name" value="Delta-like protein"/>
    <property type="match status" value="1"/>
</dbReference>
<evidence type="ECO:0000256" key="11">
    <source>
        <dbReference type="ARBA" id="ARBA00023157"/>
    </source>
</evidence>
<dbReference type="SMART" id="SM00179">
    <property type="entry name" value="EGF_CA"/>
    <property type="match status" value="5"/>
</dbReference>
<dbReference type="Pfam" id="PF21700">
    <property type="entry name" value="EGF_DL_JAG"/>
    <property type="match status" value="2"/>
</dbReference>
<evidence type="ECO:0000256" key="3">
    <source>
        <dbReference type="ARBA" id="ARBA00022536"/>
    </source>
</evidence>
<dbReference type="SMART" id="SM00215">
    <property type="entry name" value="VWC_out"/>
    <property type="match status" value="1"/>
</dbReference>
<dbReference type="InterPro" id="IPR000152">
    <property type="entry name" value="EGF-type_Asp/Asn_hydroxyl_site"/>
</dbReference>
<evidence type="ECO:0000259" key="16">
    <source>
        <dbReference type="PROSITE" id="PS50026"/>
    </source>
</evidence>
<keyword evidence="10 15" id="KW-0472">Membrane</keyword>
<dbReference type="Pfam" id="PF00008">
    <property type="entry name" value="EGF"/>
    <property type="match status" value="5"/>
</dbReference>
<keyword evidence="19" id="KW-1185">Reference proteome</keyword>
<evidence type="ECO:0000256" key="5">
    <source>
        <dbReference type="ARBA" id="ARBA00022729"/>
    </source>
</evidence>
<organism evidence="18 19">
    <name type="scientific">Batillaria attramentaria</name>
    <dbReference type="NCBI Taxonomy" id="370345"/>
    <lineage>
        <taxon>Eukaryota</taxon>
        <taxon>Metazoa</taxon>
        <taxon>Spiralia</taxon>
        <taxon>Lophotrochozoa</taxon>
        <taxon>Mollusca</taxon>
        <taxon>Gastropoda</taxon>
        <taxon>Caenogastropoda</taxon>
        <taxon>Sorbeoconcha</taxon>
        <taxon>Cerithioidea</taxon>
        <taxon>Batillariidae</taxon>
        <taxon>Batillaria</taxon>
    </lineage>
</organism>
<dbReference type="InterPro" id="IPR013032">
    <property type="entry name" value="EGF-like_CS"/>
</dbReference>
<dbReference type="PANTHER" id="PTHR24049">
    <property type="entry name" value="CRUMBS FAMILY MEMBER"/>
    <property type="match status" value="1"/>
</dbReference>
<dbReference type="SUPFAM" id="SSF57196">
    <property type="entry name" value="EGF/Laminin"/>
    <property type="match status" value="5"/>
</dbReference>
<dbReference type="Pfam" id="PF00093">
    <property type="entry name" value="VWC"/>
    <property type="match status" value="1"/>
</dbReference>
<dbReference type="SMART" id="SM00181">
    <property type="entry name" value="EGF"/>
    <property type="match status" value="8"/>
</dbReference>
<dbReference type="PROSITE" id="PS00010">
    <property type="entry name" value="ASX_HYDROXYL"/>
    <property type="match status" value="3"/>
</dbReference>
<feature type="disulfide bond" evidence="13">
    <location>
        <begin position="312"/>
        <end position="321"/>
    </location>
</feature>
<feature type="domain" description="EGF-like" evidence="16">
    <location>
        <begin position="284"/>
        <end position="322"/>
    </location>
</feature>
<dbReference type="InterPro" id="IPR026219">
    <property type="entry name" value="Jagged/Serrate"/>
</dbReference>
<evidence type="ECO:0000256" key="6">
    <source>
        <dbReference type="ARBA" id="ARBA00022737"/>
    </source>
</evidence>
<dbReference type="InterPro" id="IPR001007">
    <property type="entry name" value="VWF_dom"/>
</dbReference>
<dbReference type="Pfam" id="PF23575">
    <property type="entry name" value="JAG1"/>
    <property type="match status" value="1"/>
</dbReference>
<proteinExistence type="predicted"/>
<dbReference type="Gene3D" id="2.10.25.10">
    <property type="entry name" value="Laminin"/>
    <property type="match status" value="7"/>
</dbReference>
<evidence type="ECO:0000256" key="2">
    <source>
        <dbReference type="ARBA" id="ARBA00022473"/>
    </source>
</evidence>
<feature type="domain" description="EGF-like" evidence="16">
    <location>
        <begin position="151"/>
        <end position="189"/>
    </location>
</feature>
<reference evidence="18 19" key="1">
    <citation type="journal article" date="2023" name="Sci. Data">
        <title>Genome assembly of the Korean intertidal mud-creeper Batillaria attramentaria.</title>
        <authorList>
            <person name="Patra A.K."/>
            <person name="Ho P.T."/>
            <person name="Jun S."/>
            <person name="Lee S.J."/>
            <person name="Kim Y."/>
            <person name="Won Y.J."/>
        </authorList>
    </citation>
    <scope>NUCLEOTIDE SEQUENCE [LARGE SCALE GENOMIC DNA]</scope>
    <source>
        <strain evidence="18">Wonlab-2016</strain>
    </source>
</reference>
<evidence type="ECO:0000256" key="12">
    <source>
        <dbReference type="ARBA" id="ARBA00023180"/>
    </source>
</evidence>
<keyword evidence="8" id="KW-0832">Ubl conjugation</keyword>
<comment type="caution">
    <text evidence="18">The sequence shown here is derived from an EMBL/GenBank/DDBJ whole genome shotgun (WGS) entry which is preliminary data.</text>
</comment>
<dbReference type="Gene3D" id="2.10.70.10">
    <property type="entry name" value="Complement Module, domain 1"/>
    <property type="match status" value="1"/>
</dbReference>
<dbReference type="EMBL" id="JACVVK020000010">
    <property type="protein sequence ID" value="KAK7505463.1"/>
    <property type="molecule type" value="Genomic_DNA"/>
</dbReference>
<dbReference type="FunFam" id="2.10.25.10:FF:000018">
    <property type="entry name" value="Delta-like 1"/>
    <property type="match status" value="1"/>
</dbReference>
<evidence type="ECO:0000256" key="4">
    <source>
        <dbReference type="ARBA" id="ARBA00022692"/>
    </source>
</evidence>
<feature type="domain" description="EGF-like" evidence="16">
    <location>
        <begin position="371"/>
        <end position="405"/>
    </location>
</feature>
<feature type="disulfide bond" evidence="13">
    <location>
        <begin position="359"/>
        <end position="368"/>
    </location>
</feature>
<evidence type="ECO:0000256" key="8">
    <source>
        <dbReference type="ARBA" id="ARBA00022843"/>
    </source>
</evidence>
<keyword evidence="11 13" id="KW-1015">Disulfide bond</keyword>
<feature type="domain" description="EGF-like" evidence="16">
    <location>
        <begin position="216"/>
        <end position="252"/>
    </location>
</feature>
<dbReference type="PROSITE" id="PS51051">
    <property type="entry name" value="DSL"/>
    <property type="match status" value="1"/>
</dbReference>
<keyword evidence="5 15" id="KW-0732">Signal</keyword>
<protein>
    <recommendedName>
        <fullName evidence="15">Delta-like protein</fullName>
    </recommendedName>
</protein>
<dbReference type="CDD" id="cd00054">
    <property type="entry name" value="EGF_CA"/>
    <property type="match status" value="4"/>
</dbReference>
<feature type="non-terminal residue" evidence="18">
    <location>
        <position position="1"/>
    </location>
</feature>
<dbReference type="SMART" id="SM00214">
    <property type="entry name" value="VWC"/>
    <property type="match status" value="1"/>
</dbReference>
<dbReference type="PROSITE" id="PS00022">
    <property type="entry name" value="EGF_1"/>
    <property type="match status" value="5"/>
</dbReference>
<keyword evidence="12" id="KW-0325">Glycoprotein</keyword>
<dbReference type="PROSITE" id="PS50026">
    <property type="entry name" value="EGF_3"/>
    <property type="match status" value="6"/>
</dbReference>
<feature type="disulfide bond" evidence="13">
    <location>
        <begin position="179"/>
        <end position="188"/>
    </location>
</feature>
<dbReference type="GO" id="GO:0030154">
    <property type="term" value="P:cell differentiation"/>
    <property type="evidence" value="ECO:0007669"/>
    <property type="project" value="UniProtKB-KW"/>
</dbReference>
<keyword evidence="2 15" id="KW-0217">Developmental protein</keyword>
<evidence type="ECO:0000256" key="1">
    <source>
        <dbReference type="ARBA" id="ARBA00004479"/>
    </source>
</evidence>
<dbReference type="InterPro" id="IPR001881">
    <property type="entry name" value="EGF-like_Ca-bd_dom"/>
</dbReference>
<evidence type="ECO:0000256" key="13">
    <source>
        <dbReference type="PROSITE-ProRule" id="PRU00076"/>
    </source>
</evidence>
<keyword evidence="7" id="KW-0221">Differentiation</keyword>
<dbReference type="SMART" id="SM00051">
    <property type="entry name" value="DSL"/>
    <property type="match status" value="1"/>
</dbReference>
<dbReference type="PROSITE" id="PS01187">
    <property type="entry name" value="EGF_CA"/>
    <property type="match status" value="1"/>
</dbReference>
<dbReference type="InterPro" id="IPR001774">
    <property type="entry name" value="DSL"/>
</dbReference>
<feature type="domain" description="EGF-like" evidence="16">
    <location>
        <begin position="84"/>
        <end position="117"/>
    </location>
</feature>
<evidence type="ECO:0000313" key="19">
    <source>
        <dbReference type="Proteomes" id="UP001519460"/>
    </source>
</evidence>
<gene>
    <name evidence="18" type="ORF">BaRGS_00003208</name>
</gene>
<evidence type="ECO:0000256" key="7">
    <source>
        <dbReference type="ARBA" id="ARBA00022782"/>
    </source>
</evidence>
<dbReference type="GO" id="GO:0016020">
    <property type="term" value="C:membrane"/>
    <property type="evidence" value="ECO:0007669"/>
    <property type="project" value="UniProtKB-SubCell"/>
</dbReference>
<dbReference type="Pfam" id="PF12661">
    <property type="entry name" value="hEGF"/>
    <property type="match status" value="1"/>
</dbReference>
<keyword evidence="3 13" id="KW-0245">EGF-like domain</keyword>
<accession>A0ABD0M1A7</accession>
<feature type="disulfide bond" evidence="14">
    <location>
        <begin position="40"/>
        <end position="49"/>
    </location>
</feature>
<dbReference type="InterPro" id="IPR000742">
    <property type="entry name" value="EGF"/>
</dbReference>
<dbReference type="InterPro" id="IPR018097">
    <property type="entry name" value="EGF_Ca-bd_CS"/>
</dbReference>
<dbReference type="InterPro" id="IPR056986">
    <property type="entry name" value="JAG1_1/2_dom"/>
</dbReference>
<feature type="non-terminal residue" evidence="18">
    <location>
        <position position="656"/>
    </location>
</feature>
<evidence type="ECO:0000256" key="9">
    <source>
        <dbReference type="ARBA" id="ARBA00022989"/>
    </source>
</evidence>
<dbReference type="FunFam" id="2.10.25.10:FF:000007">
    <property type="entry name" value="Delta-like protein"/>
    <property type="match status" value="1"/>
</dbReference>
<name>A0ABD0M1A7_9CAEN</name>
<comment type="function">
    <text evidence="15">Putative Notch ligand involved in the mediation of Notch signaling.</text>
</comment>
<feature type="domain" description="EGF-like" evidence="16">
    <location>
        <begin position="333"/>
        <end position="369"/>
    </location>
</feature>
<dbReference type="Proteomes" id="UP001519460">
    <property type="component" value="Unassembled WGS sequence"/>
</dbReference>
<feature type="disulfide bond" evidence="13">
    <location>
        <begin position="107"/>
        <end position="116"/>
    </location>
</feature>
<dbReference type="PROSITE" id="PS01186">
    <property type="entry name" value="EGF_2"/>
    <property type="match status" value="4"/>
</dbReference>
<dbReference type="Gene3D" id="2.10.25.140">
    <property type="match status" value="1"/>
</dbReference>
<dbReference type="PANTHER" id="PTHR24049:SF35">
    <property type="entry name" value="EGF-LIKE DOMAIN-CONTAINING PROTEIN"/>
    <property type="match status" value="1"/>
</dbReference>
<sequence length="656" mass="71074">ESNLIERTAHSGIILPGQDWHTITHTGGTASITFRIRVLCDRHYYNTTCTKLCRPGNDDVTGHFTCDAHGDKVCLEGWMGKECETAICKQGCHAVHGSCQRPGECRCVFGWQGELCDQCIPYPGCQHGSCNGSPWQCVCDLNWGGILCDKDLNFCGRHHPCKNDGICRNTAPDEYECDCPKGFTGRDCAIAEHTCLINIDNCRDISCQNRASCVIDADPCSPNPCKHGASCFNVQGDYFCHCQDGWTGKDCSTARDHCTAQSCEVIDSCTISIPVDDRSNDSADRFRLISSGVCGKHGLCISQPNGGFSCACAPGYAGKFCHESWEGALCNINKNDCDPNPCRNNGRCIDLIGEFVCQCVGGWKGKTCILRNGQCDKETCLNGGTCVDLGDAYSCRCPYNGGTCIDGINWYVCKCAAGFSGPDCRVMIGQMPSPKSCEHNRRVYPHGMVWEHECNSCKCDNGRVNCTKIWCGPHNCLTHPNLTEAVMECAPDHTCVVQTQQTCLTPPCLPWGTCVPTASVVRDTTPPGADASCVPNAALLTTTCAKIQLIFDMSKMPMGMSVEGICKSLRQLSALKRIVQRHTLYIMCAMKGQQHDSVEITISTNAGGGEGRVDPVLQAAVDRVTDMISHKQTNSSALSSVVEIRVETSLASATAP</sequence>
<dbReference type="Pfam" id="PF01414">
    <property type="entry name" value="DSL"/>
    <property type="match status" value="1"/>
</dbReference>
<evidence type="ECO:0000256" key="10">
    <source>
        <dbReference type="ARBA" id="ARBA00023136"/>
    </source>
</evidence>
<evidence type="ECO:0000259" key="17">
    <source>
        <dbReference type="PROSITE" id="PS51051"/>
    </source>
</evidence>
<dbReference type="FunFam" id="2.10.25.10:FF:000321">
    <property type="entry name" value="Protein delta homolog 1"/>
    <property type="match status" value="1"/>
</dbReference>
<evidence type="ECO:0000313" key="18">
    <source>
        <dbReference type="EMBL" id="KAK7505463.1"/>
    </source>
</evidence>
<feature type="disulfide bond" evidence="13">
    <location>
        <begin position="242"/>
        <end position="251"/>
    </location>
</feature>
<keyword evidence="4 15" id="KW-0812">Transmembrane</keyword>
<feature type="domain" description="DSL" evidence="17">
    <location>
        <begin position="38"/>
        <end position="83"/>
    </location>
</feature>
<comment type="subcellular location">
    <subcellularLocation>
        <location evidence="1 15">Membrane</location>
        <topology evidence="1 15">Single-pass type I membrane protein</topology>
    </subcellularLocation>
</comment>
<evidence type="ECO:0000256" key="15">
    <source>
        <dbReference type="RuleBase" id="RU280815"/>
    </source>
</evidence>
<dbReference type="PRINTS" id="PR02059">
    <property type="entry name" value="JAGGEDFAMILY"/>
</dbReference>
<evidence type="ECO:0000256" key="14">
    <source>
        <dbReference type="PROSITE-ProRule" id="PRU00377"/>
    </source>
</evidence>
<feature type="disulfide bond" evidence="14">
    <location>
        <begin position="74"/>
        <end position="83"/>
    </location>
</feature>
<dbReference type="InterPro" id="IPR051022">
    <property type="entry name" value="Notch_Cell-Fate_Det"/>
</dbReference>
<comment type="caution">
    <text evidence="13">Lacks conserved residue(s) required for the propagation of feature annotation.</text>
</comment>
<dbReference type="AlphaFoldDB" id="A0ABD0M1A7"/>